<dbReference type="CDD" id="cd00121">
    <property type="entry name" value="MATH"/>
    <property type="match status" value="1"/>
</dbReference>
<protein>
    <recommendedName>
        <fullName evidence="7">BTB domain-containing protein</fullName>
    </recommendedName>
</protein>
<dbReference type="InParanoid" id="A0A1B6PIR8"/>
<proteinExistence type="inferred from homology"/>
<reference evidence="6" key="2">
    <citation type="journal article" date="2018" name="Plant J.">
        <title>The Sorghum bicolor reference genome: improved assembly, gene annotations, a transcriptome atlas, and signatures of genome organization.</title>
        <authorList>
            <person name="McCormick R.F."/>
            <person name="Truong S.K."/>
            <person name="Sreedasyam A."/>
            <person name="Jenkins J."/>
            <person name="Shu S."/>
            <person name="Sims D."/>
            <person name="Kennedy M."/>
            <person name="Amirebrahimi M."/>
            <person name="Weers B.D."/>
            <person name="McKinley B."/>
            <person name="Mattison A."/>
            <person name="Morishige D.T."/>
            <person name="Grimwood J."/>
            <person name="Schmutz J."/>
            <person name="Mullet J.E."/>
        </authorList>
    </citation>
    <scope>NUCLEOTIDE SEQUENCE [LARGE SCALE GENOMIC DNA]</scope>
    <source>
        <strain evidence="6">cv. BTx623</strain>
    </source>
</reference>
<keyword evidence="6" id="KW-1185">Reference proteome</keyword>
<comment type="similarity">
    <text evidence="2">Belongs to the Tdpoz family.</text>
</comment>
<evidence type="ECO:0000256" key="1">
    <source>
        <dbReference type="ARBA" id="ARBA00004906"/>
    </source>
</evidence>
<dbReference type="Pfam" id="PF00651">
    <property type="entry name" value="BTB"/>
    <property type="match status" value="1"/>
</dbReference>
<dbReference type="InterPro" id="IPR056423">
    <property type="entry name" value="BACK_BPM_SPOP"/>
</dbReference>
<feature type="domain" description="MATH" evidence="4">
    <location>
        <begin position="13"/>
        <end position="141"/>
    </location>
</feature>
<dbReference type="PROSITE" id="PS50097">
    <property type="entry name" value="BTB"/>
    <property type="match status" value="1"/>
</dbReference>
<dbReference type="InterPro" id="IPR045005">
    <property type="entry name" value="BPM1-6"/>
</dbReference>
<dbReference type="Proteomes" id="UP000000768">
    <property type="component" value="Chromosome 7"/>
</dbReference>
<dbReference type="EMBL" id="CM000766">
    <property type="protein sequence ID" value="KXG25572.1"/>
    <property type="molecule type" value="Genomic_DNA"/>
</dbReference>
<accession>A0A1B6PIR8</accession>
<organism evidence="5 6">
    <name type="scientific">Sorghum bicolor</name>
    <name type="common">Sorghum</name>
    <name type="synonym">Sorghum vulgare</name>
    <dbReference type="NCBI Taxonomy" id="4558"/>
    <lineage>
        <taxon>Eukaryota</taxon>
        <taxon>Viridiplantae</taxon>
        <taxon>Streptophyta</taxon>
        <taxon>Embryophyta</taxon>
        <taxon>Tracheophyta</taxon>
        <taxon>Spermatophyta</taxon>
        <taxon>Magnoliopsida</taxon>
        <taxon>Liliopsida</taxon>
        <taxon>Poales</taxon>
        <taxon>Poaceae</taxon>
        <taxon>PACMAD clade</taxon>
        <taxon>Panicoideae</taxon>
        <taxon>Andropogonodae</taxon>
        <taxon>Andropogoneae</taxon>
        <taxon>Sorghinae</taxon>
        <taxon>Sorghum</taxon>
    </lineage>
</organism>
<evidence type="ECO:0000313" key="5">
    <source>
        <dbReference type="EMBL" id="KXG25572.1"/>
    </source>
</evidence>
<comment type="pathway">
    <text evidence="1">Protein modification; protein ubiquitination.</text>
</comment>
<dbReference type="CDD" id="cd18280">
    <property type="entry name" value="BTB_POZ_BPM_plant"/>
    <property type="match status" value="1"/>
</dbReference>
<dbReference type="InterPro" id="IPR002083">
    <property type="entry name" value="MATH/TRAF_dom"/>
</dbReference>
<evidence type="ECO:0008006" key="7">
    <source>
        <dbReference type="Google" id="ProtNLM"/>
    </source>
</evidence>
<dbReference type="PANTHER" id="PTHR26379">
    <property type="entry name" value="BTB/POZ AND MATH DOMAIN-CONTAINING PROTEIN 1"/>
    <property type="match status" value="1"/>
</dbReference>
<gene>
    <name evidence="5" type="ORF">SORBI_3007G199200</name>
</gene>
<evidence type="ECO:0000259" key="4">
    <source>
        <dbReference type="PROSITE" id="PS50144"/>
    </source>
</evidence>
<reference evidence="5 6" key="1">
    <citation type="journal article" date="2009" name="Nature">
        <title>The Sorghum bicolor genome and the diversification of grasses.</title>
        <authorList>
            <person name="Paterson A.H."/>
            <person name="Bowers J.E."/>
            <person name="Bruggmann R."/>
            <person name="Dubchak I."/>
            <person name="Grimwood J."/>
            <person name="Gundlach H."/>
            <person name="Haberer G."/>
            <person name="Hellsten U."/>
            <person name="Mitros T."/>
            <person name="Poliakov A."/>
            <person name="Schmutz J."/>
            <person name="Spannagl M."/>
            <person name="Tang H."/>
            <person name="Wang X."/>
            <person name="Wicker T."/>
            <person name="Bharti A.K."/>
            <person name="Chapman J."/>
            <person name="Feltus F.A."/>
            <person name="Gowik U."/>
            <person name="Grigoriev I.V."/>
            <person name="Lyons E."/>
            <person name="Maher C.A."/>
            <person name="Martis M."/>
            <person name="Narechania A."/>
            <person name="Otillar R.P."/>
            <person name="Penning B.W."/>
            <person name="Salamov A.A."/>
            <person name="Wang Y."/>
            <person name="Zhang L."/>
            <person name="Carpita N.C."/>
            <person name="Freeling M."/>
            <person name="Gingle A.R."/>
            <person name="Hash C.T."/>
            <person name="Keller B."/>
            <person name="Klein P."/>
            <person name="Kresovich S."/>
            <person name="McCann M.C."/>
            <person name="Ming R."/>
            <person name="Peterson D.G."/>
            <person name="Mehboob-ur-Rahman"/>
            <person name="Ware D."/>
            <person name="Westhoff P."/>
            <person name="Mayer K.F."/>
            <person name="Messing J."/>
            <person name="Rokhsar D.S."/>
        </authorList>
    </citation>
    <scope>NUCLEOTIDE SEQUENCE [LARGE SCALE GENOMIC DNA]</scope>
    <source>
        <strain evidence="6">cv. BTx623</strain>
    </source>
</reference>
<dbReference type="GO" id="GO:0016567">
    <property type="term" value="P:protein ubiquitination"/>
    <property type="evidence" value="ECO:0007669"/>
    <property type="project" value="InterPro"/>
</dbReference>
<dbReference type="Pfam" id="PF22486">
    <property type="entry name" value="MATH_2"/>
    <property type="match status" value="1"/>
</dbReference>
<dbReference type="OMA" id="CHILVMH"/>
<evidence type="ECO:0000259" key="3">
    <source>
        <dbReference type="PROSITE" id="PS50097"/>
    </source>
</evidence>
<dbReference type="SUPFAM" id="SSF49599">
    <property type="entry name" value="TRAF domain-like"/>
    <property type="match status" value="1"/>
</dbReference>
<dbReference type="InterPro" id="IPR008974">
    <property type="entry name" value="TRAF-like"/>
</dbReference>
<evidence type="ECO:0000256" key="2">
    <source>
        <dbReference type="ARBA" id="ARBA00010846"/>
    </source>
</evidence>
<dbReference type="FunCoup" id="A0A1B6PIR8">
    <property type="interactions" value="8"/>
</dbReference>
<dbReference type="Pfam" id="PF24570">
    <property type="entry name" value="BACK_BPM_SPOP"/>
    <property type="match status" value="1"/>
</dbReference>
<evidence type="ECO:0000313" key="6">
    <source>
        <dbReference type="Proteomes" id="UP000000768"/>
    </source>
</evidence>
<dbReference type="SUPFAM" id="SSF54695">
    <property type="entry name" value="POZ domain"/>
    <property type="match status" value="1"/>
</dbReference>
<dbReference type="Gene3D" id="2.60.210.10">
    <property type="entry name" value="Apoptosis, Tumor Necrosis Factor Receptor Associated Protein 2, Chain A"/>
    <property type="match status" value="1"/>
</dbReference>
<dbReference type="PROSITE" id="PS50144">
    <property type="entry name" value="MATH"/>
    <property type="match status" value="1"/>
</dbReference>
<name>A0A1B6PIR8_SORBI</name>
<dbReference type="PANTHER" id="PTHR26379:SF504">
    <property type="entry name" value="OS08G0523800 PROTEIN"/>
    <property type="match status" value="1"/>
</dbReference>
<dbReference type="Gene3D" id="1.25.40.420">
    <property type="match status" value="1"/>
</dbReference>
<dbReference type="Gramene" id="KXG25572">
    <property type="protein sequence ID" value="KXG25572"/>
    <property type="gene ID" value="SORBI_3007G199200"/>
</dbReference>
<dbReference type="SMART" id="SM00225">
    <property type="entry name" value="BTB"/>
    <property type="match status" value="1"/>
</dbReference>
<dbReference type="InterPro" id="IPR011333">
    <property type="entry name" value="SKP1/BTB/POZ_sf"/>
</dbReference>
<sequence>MTMLEQRTIDSASREFRLNYEQTKRFAIDKAVYCDPFSICGHMWRIVCYPRGDIGSDSGEYLTLYLELLSTSTSGKAICDILLLNKNGKPCSRIASSRVCVPLPHSRNAAEWVFITSMYISFNNLEENFLTEGHITWVCSIMVSRDVSIPMPASDIGKHFGMLLDSMDGTDISFTIDNETFHAHRAVLAARSPVFKSELLGSMAESTMPNITLCDIAPATFRVMLRFMYTDALPRDDELGDSPLEMMRHLLAAADRYALDRLKLICAQRLLDGLSVDTVGTTLACAEMYSCLELKSKCIDFFTAGENFKKAFLTKGFIQLVQHFPSIIDELRERMGL</sequence>
<dbReference type="InterPro" id="IPR000210">
    <property type="entry name" value="BTB/POZ_dom"/>
</dbReference>
<dbReference type="Gene3D" id="3.30.710.10">
    <property type="entry name" value="Potassium Channel Kv1.1, Chain A"/>
    <property type="match status" value="1"/>
</dbReference>
<dbReference type="AlphaFoldDB" id="A0A1B6PIR8"/>
<dbReference type="OrthoDB" id="6359816at2759"/>
<feature type="domain" description="BTB" evidence="3">
    <location>
        <begin position="170"/>
        <end position="237"/>
    </location>
</feature>